<dbReference type="EMBL" id="JAEQBW010000003">
    <property type="protein sequence ID" value="MBK6265265.1"/>
    <property type="molecule type" value="Genomic_DNA"/>
</dbReference>
<dbReference type="AlphaFoldDB" id="A0A934WYS2"/>
<evidence type="ECO:0000259" key="1">
    <source>
        <dbReference type="Pfam" id="PF12146"/>
    </source>
</evidence>
<keyword evidence="3" id="KW-1185">Reference proteome</keyword>
<dbReference type="PANTHER" id="PTHR12277">
    <property type="entry name" value="ALPHA/BETA HYDROLASE DOMAIN-CONTAINING PROTEIN"/>
    <property type="match status" value="1"/>
</dbReference>
<evidence type="ECO:0000313" key="2">
    <source>
        <dbReference type="EMBL" id="MBK6265265.1"/>
    </source>
</evidence>
<accession>A0A934WYS2</accession>
<dbReference type="RefSeq" id="WP_201430937.1">
    <property type="nucleotide sequence ID" value="NZ_JAEQBW010000003.1"/>
</dbReference>
<dbReference type="Proteomes" id="UP000611723">
    <property type="component" value="Unassembled WGS sequence"/>
</dbReference>
<dbReference type="InterPro" id="IPR022742">
    <property type="entry name" value="Hydrolase_4"/>
</dbReference>
<dbReference type="GO" id="GO:0016787">
    <property type="term" value="F:hydrolase activity"/>
    <property type="evidence" value="ECO:0007669"/>
    <property type="project" value="UniProtKB-KW"/>
</dbReference>
<gene>
    <name evidence="2" type="ORF">JKA74_09455</name>
</gene>
<evidence type="ECO:0000313" key="3">
    <source>
        <dbReference type="Proteomes" id="UP000611723"/>
    </source>
</evidence>
<proteinExistence type="predicted"/>
<dbReference type="Gene3D" id="3.40.50.1820">
    <property type="entry name" value="alpha/beta hydrolase"/>
    <property type="match status" value="1"/>
</dbReference>
<dbReference type="Pfam" id="PF12146">
    <property type="entry name" value="Hydrolase_4"/>
    <property type="match status" value="1"/>
</dbReference>
<feature type="domain" description="Serine aminopeptidase S33" evidence="1">
    <location>
        <begin position="101"/>
        <end position="183"/>
    </location>
</feature>
<protein>
    <submittedName>
        <fullName evidence="2">Alpha/beta fold hydrolase</fullName>
    </submittedName>
</protein>
<name>A0A934WYS2_9BACT</name>
<sequence length="292" mass="33376">MKNLRISTHALPVIKWRNSLLVVIILVINTHLSFAIDPDKEYILTPDSLNWEYEELSILTKDNIEINTWIYSPDKSRDNKTVLILAGPDAGNMSYLVYHSYTLAKAGFTVVTFDYRGFGKSSDFSINKDFLYYTEFSNDLEAVVNKVSQNFKDFDIGIWALSMGTTITTLTYPSIENQIDFIIGEGFVTNTAMVVERIKEQKGKDIILPESAVPYSQLINKYDLPILIFSASNDTITTTSDAYKLKEKMGEKCHIVEYEGNHLRGFQEWPEKPFGTGYLEAIDSFLIKYKFK</sequence>
<keyword evidence="2" id="KW-0378">Hydrolase</keyword>
<comment type="caution">
    <text evidence="2">The sequence shown here is derived from an EMBL/GenBank/DDBJ whole genome shotgun (WGS) entry which is preliminary data.</text>
</comment>
<reference evidence="2" key="1">
    <citation type="submission" date="2021-01" db="EMBL/GenBank/DDBJ databases">
        <title>Marivirga aurantiaca sp. nov., isolated from intertidal surface sediments.</title>
        <authorList>
            <person name="Zhang M."/>
        </authorList>
    </citation>
    <scope>NUCLEOTIDE SEQUENCE</scope>
    <source>
        <strain evidence="2">S37H4</strain>
    </source>
</reference>
<dbReference type="SUPFAM" id="SSF53474">
    <property type="entry name" value="alpha/beta-Hydrolases"/>
    <property type="match status" value="1"/>
</dbReference>
<dbReference type="PANTHER" id="PTHR12277:SF81">
    <property type="entry name" value="PROTEIN ABHD13"/>
    <property type="match status" value="1"/>
</dbReference>
<dbReference type="InterPro" id="IPR029058">
    <property type="entry name" value="AB_hydrolase_fold"/>
</dbReference>
<organism evidence="2 3">
    <name type="scientific">Marivirga aurantiaca</name>
    <dbReference type="NCBI Taxonomy" id="2802615"/>
    <lineage>
        <taxon>Bacteria</taxon>
        <taxon>Pseudomonadati</taxon>
        <taxon>Bacteroidota</taxon>
        <taxon>Cytophagia</taxon>
        <taxon>Cytophagales</taxon>
        <taxon>Marivirgaceae</taxon>
        <taxon>Marivirga</taxon>
    </lineage>
</organism>